<keyword evidence="1" id="KW-0175">Coiled coil</keyword>
<evidence type="ECO:0000256" key="1">
    <source>
        <dbReference type="SAM" id="Coils"/>
    </source>
</evidence>
<dbReference type="EMBL" id="JAPCWZ010000003">
    <property type="protein sequence ID" value="KAK8873021.1"/>
    <property type="molecule type" value="Genomic_DNA"/>
</dbReference>
<evidence type="ECO:0000313" key="2">
    <source>
        <dbReference type="EMBL" id="KAK8873021.1"/>
    </source>
</evidence>
<accession>A0ABR2J5R9</accession>
<proteinExistence type="predicted"/>
<organism evidence="2 3">
    <name type="scientific">Apiospora arundinis</name>
    <dbReference type="NCBI Taxonomy" id="335852"/>
    <lineage>
        <taxon>Eukaryota</taxon>
        <taxon>Fungi</taxon>
        <taxon>Dikarya</taxon>
        <taxon>Ascomycota</taxon>
        <taxon>Pezizomycotina</taxon>
        <taxon>Sordariomycetes</taxon>
        <taxon>Xylariomycetidae</taxon>
        <taxon>Amphisphaeriales</taxon>
        <taxon>Apiosporaceae</taxon>
        <taxon>Apiospora</taxon>
    </lineage>
</organism>
<reference evidence="2 3" key="1">
    <citation type="journal article" date="2024" name="IMA Fungus">
        <title>Apiospora arundinis, a panoply of carbohydrate-active enzymes and secondary metabolites.</title>
        <authorList>
            <person name="Sorensen T."/>
            <person name="Petersen C."/>
            <person name="Muurmann A.T."/>
            <person name="Christiansen J.V."/>
            <person name="Brundto M.L."/>
            <person name="Overgaard C.K."/>
            <person name="Boysen A.T."/>
            <person name="Wollenberg R.D."/>
            <person name="Larsen T.O."/>
            <person name="Sorensen J.L."/>
            <person name="Nielsen K.L."/>
            <person name="Sondergaard T.E."/>
        </authorList>
    </citation>
    <scope>NUCLEOTIDE SEQUENCE [LARGE SCALE GENOMIC DNA]</scope>
    <source>
        <strain evidence="2 3">AAU 773</strain>
    </source>
</reference>
<dbReference type="Proteomes" id="UP001390339">
    <property type="component" value="Unassembled WGS sequence"/>
</dbReference>
<feature type="coiled-coil region" evidence="1">
    <location>
        <begin position="148"/>
        <end position="175"/>
    </location>
</feature>
<name>A0ABR2J5R9_9PEZI</name>
<sequence>MPPLPRGGAMARLEQVRLATGDPEKSSFLPALVSWGQSRSIEALDGKLKQTDSDVQSFGVSLQELRDAFDKAVSLVTKRQDDAVSKMDELGSRLAESEKRYGVLAEAEDNHCLAISRELEHCKTRLGGCCSAQEATGVAYQKDIAQFKLELQENNEALRKDLALLAKQYQEARDAEHVSRAGIASNGLYHLAPEPTNPRSSRESKAIRRFRKDKDRYQRAMERGTPVNEENFMWGLIGLLHPMVAEFVQHILLKRCPQYVKKRVKACRPSETGVEPIIYLYGETGKRLPRAMFFSALEDLDVGVLNTELLRLENGEN</sequence>
<gene>
    <name evidence="2" type="ORF">PGQ11_003535</name>
</gene>
<keyword evidence="3" id="KW-1185">Reference proteome</keyword>
<evidence type="ECO:0000313" key="3">
    <source>
        <dbReference type="Proteomes" id="UP001390339"/>
    </source>
</evidence>
<comment type="caution">
    <text evidence="2">The sequence shown here is derived from an EMBL/GenBank/DDBJ whole genome shotgun (WGS) entry which is preliminary data.</text>
</comment>
<protein>
    <submittedName>
        <fullName evidence="2">Uncharacterized protein</fullName>
    </submittedName>
</protein>